<keyword evidence="1" id="KW-1133">Transmembrane helix</keyword>
<keyword evidence="3" id="KW-1185">Reference proteome</keyword>
<dbReference type="EMBL" id="FONG01000024">
    <property type="protein sequence ID" value="SFF68020.1"/>
    <property type="molecule type" value="Genomic_DNA"/>
</dbReference>
<dbReference type="InterPro" id="IPR025333">
    <property type="entry name" value="DUF4239"/>
</dbReference>
<evidence type="ECO:0008006" key="4">
    <source>
        <dbReference type="Google" id="ProtNLM"/>
    </source>
</evidence>
<sequence length="252" mass="26675">MYVVSLLSVLGGVAFAALLGRFLGQEQRLASVEFNGQALSLIGGVLLSSFILLTGFQVAGAWSALSTARSRTYDEARALGDTYWAAGGLADADRVKVRALLRQYTADVRTVEFPDLAHGHTSPEAWRALDRVRAAVGAAAPAPSHQSAKSAATTALATVYETRTDRAAEVKGGMPRITWIALLVAGGFLVAFPPVLGLTATARHLVALCFVGAAIAFAICLTAQLNHAFQHPFGVRDTAFTFAESRFHQMDG</sequence>
<dbReference type="AlphaFoldDB" id="A0A1I2KP41"/>
<gene>
    <name evidence="2" type="ORF">SAMN05216251_12423</name>
</gene>
<proteinExistence type="predicted"/>
<keyword evidence="1" id="KW-0472">Membrane</keyword>
<evidence type="ECO:0000313" key="2">
    <source>
        <dbReference type="EMBL" id="SFF68020.1"/>
    </source>
</evidence>
<dbReference type="Pfam" id="PF14023">
    <property type="entry name" value="Bestrophin-like"/>
    <property type="match status" value="1"/>
</dbReference>
<organism evidence="2 3">
    <name type="scientific">Actinacidiphila alni</name>
    <dbReference type="NCBI Taxonomy" id="380248"/>
    <lineage>
        <taxon>Bacteria</taxon>
        <taxon>Bacillati</taxon>
        <taxon>Actinomycetota</taxon>
        <taxon>Actinomycetes</taxon>
        <taxon>Kitasatosporales</taxon>
        <taxon>Streptomycetaceae</taxon>
        <taxon>Actinacidiphila</taxon>
    </lineage>
</organism>
<feature type="transmembrane region" description="Helical" evidence="1">
    <location>
        <begin position="202"/>
        <end position="223"/>
    </location>
</feature>
<dbReference type="OrthoDB" id="940913at2"/>
<dbReference type="Proteomes" id="UP000199323">
    <property type="component" value="Unassembled WGS sequence"/>
</dbReference>
<feature type="transmembrane region" description="Helical" evidence="1">
    <location>
        <begin position="40"/>
        <end position="65"/>
    </location>
</feature>
<evidence type="ECO:0000256" key="1">
    <source>
        <dbReference type="SAM" id="Phobius"/>
    </source>
</evidence>
<protein>
    <recommendedName>
        <fullName evidence="4">DUF4239 domain-containing protein</fullName>
    </recommendedName>
</protein>
<name>A0A1I2KP41_9ACTN</name>
<keyword evidence="1" id="KW-0812">Transmembrane</keyword>
<evidence type="ECO:0000313" key="3">
    <source>
        <dbReference type="Proteomes" id="UP000199323"/>
    </source>
</evidence>
<accession>A0A1I2KP41</accession>
<reference evidence="3" key="1">
    <citation type="submission" date="2016-10" db="EMBL/GenBank/DDBJ databases">
        <authorList>
            <person name="Varghese N."/>
            <person name="Submissions S."/>
        </authorList>
    </citation>
    <scope>NUCLEOTIDE SEQUENCE [LARGE SCALE GENOMIC DNA]</scope>
    <source>
        <strain evidence="3">CGMCC 4.3510</strain>
    </source>
</reference>
<feature type="transmembrane region" description="Helical" evidence="1">
    <location>
        <begin position="177"/>
        <end position="196"/>
    </location>
</feature>
<dbReference type="STRING" id="380248.SAMN05216251_12423"/>